<keyword evidence="3" id="KW-1185">Reference proteome</keyword>
<dbReference type="AlphaFoldDB" id="A0A401YF07"/>
<comment type="caution">
    <text evidence="2">The sequence shown here is derived from an EMBL/GenBank/DDBJ whole genome shotgun (WGS) entry which is preliminary data.</text>
</comment>
<name>A0A401YF07_9ACTN</name>
<sequence length="54" mass="6008">MSENKRGRRKPWITIAVEADFTIGRRQIIRAVKILCGLLVAALPILLRGLGLLP</sequence>
<keyword evidence="1" id="KW-1133">Transmembrane helix</keyword>
<feature type="transmembrane region" description="Helical" evidence="1">
    <location>
        <begin position="34"/>
        <end position="53"/>
    </location>
</feature>
<organism evidence="2 3">
    <name type="scientific">Embleya hyalina</name>
    <dbReference type="NCBI Taxonomy" id="516124"/>
    <lineage>
        <taxon>Bacteria</taxon>
        <taxon>Bacillati</taxon>
        <taxon>Actinomycetota</taxon>
        <taxon>Actinomycetes</taxon>
        <taxon>Kitasatosporales</taxon>
        <taxon>Streptomycetaceae</taxon>
        <taxon>Embleya</taxon>
    </lineage>
</organism>
<accession>A0A401YF07</accession>
<evidence type="ECO:0000313" key="2">
    <source>
        <dbReference type="EMBL" id="GCD93183.1"/>
    </source>
</evidence>
<dbReference type="RefSeq" id="WP_160161308.1">
    <property type="nucleotide sequence ID" value="NZ_BIFH01000013.1"/>
</dbReference>
<protein>
    <submittedName>
        <fullName evidence="2">Uncharacterized protein</fullName>
    </submittedName>
</protein>
<dbReference type="EMBL" id="BIFH01000013">
    <property type="protein sequence ID" value="GCD93183.1"/>
    <property type="molecule type" value="Genomic_DNA"/>
</dbReference>
<keyword evidence="1" id="KW-0472">Membrane</keyword>
<evidence type="ECO:0000313" key="3">
    <source>
        <dbReference type="Proteomes" id="UP000286931"/>
    </source>
</evidence>
<gene>
    <name evidence="2" type="ORF">EHYA_00826</name>
</gene>
<dbReference type="OrthoDB" id="9920274at2"/>
<keyword evidence="1" id="KW-0812">Transmembrane</keyword>
<dbReference type="Proteomes" id="UP000286931">
    <property type="component" value="Unassembled WGS sequence"/>
</dbReference>
<proteinExistence type="predicted"/>
<evidence type="ECO:0000256" key="1">
    <source>
        <dbReference type="SAM" id="Phobius"/>
    </source>
</evidence>
<reference evidence="2 3" key="1">
    <citation type="submission" date="2018-12" db="EMBL/GenBank/DDBJ databases">
        <title>Draft genome sequence of Embleya hyalina NBRC 13850T.</title>
        <authorList>
            <person name="Komaki H."/>
            <person name="Hosoyama A."/>
            <person name="Kimura A."/>
            <person name="Ichikawa N."/>
            <person name="Tamura T."/>
        </authorList>
    </citation>
    <scope>NUCLEOTIDE SEQUENCE [LARGE SCALE GENOMIC DNA]</scope>
    <source>
        <strain evidence="2 3">NBRC 13850</strain>
    </source>
</reference>